<dbReference type="Proteomes" id="UP000308600">
    <property type="component" value="Unassembled WGS sequence"/>
</dbReference>
<gene>
    <name evidence="1" type="ORF">BDN72DRAFT_961767</name>
</gene>
<reference evidence="1 2" key="1">
    <citation type="journal article" date="2019" name="Nat. Ecol. Evol.">
        <title>Megaphylogeny resolves global patterns of mushroom evolution.</title>
        <authorList>
            <person name="Varga T."/>
            <person name="Krizsan K."/>
            <person name="Foldi C."/>
            <person name="Dima B."/>
            <person name="Sanchez-Garcia M."/>
            <person name="Sanchez-Ramirez S."/>
            <person name="Szollosi G.J."/>
            <person name="Szarkandi J.G."/>
            <person name="Papp V."/>
            <person name="Albert L."/>
            <person name="Andreopoulos W."/>
            <person name="Angelini C."/>
            <person name="Antonin V."/>
            <person name="Barry K.W."/>
            <person name="Bougher N.L."/>
            <person name="Buchanan P."/>
            <person name="Buyck B."/>
            <person name="Bense V."/>
            <person name="Catcheside P."/>
            <person name="Chovatia M."/>
            <person name="Cooper J."/>
            <person name="Damon W."/>
            <person name="Desjardin D."/>
            <person name="Finy P."/>
            <person name="Geml J."/>
            <person name="Haridas S."/>
            <person name="Hughes K."/>
            <person name="Justo A."/>
            <person name="Karasinski D."/>
            <person name="Kautmanova I."/>
            <person name="Kiss B."/>
            <person name="Kocsube S."/>
            <person name="Kotiranta H."/>
            <person name="LaButti K.M."/>
            <person name="Lechner B.E."/>
            <person name="Liimatainen K."/>
            <person name="Lipzen A."/>
            <person name="Lukacs Z."/>
            <person name="Mihaltcheva S."/>
            <person name="Morgado L.N."/>
            <person name="Niskanen T."/>
            <person name="Noordeloos M.E."/>
            <person name="Ohm R.A."/>
            <person name="Ortiz-Santana B."/>
            <person name="Ovrebo C."/>
            <person name="Racz N."/>
            <person name="Riley R."/>
            <person name="Savchenko A."/>
            <person name="Shiryaev A."/>
            <person name="Soop K."/>
            <person name="Spirin V."/>
            <person name="Szebenyi C."/>
            <person name="Tomsovsky M."/>
            <person name="Tulloss R.E."/>
            <person name="Uehling J."/>
            <person name="Grigoriev I.V."/>
            <person name="Vagvolgyi C."/>
            <person name="Papp T."/>
            <person name="Martin F.M."/>
            <person name="Miettinen O."/>
            <person name="Hibbett D.S."/>
            <person name="Nagy L.G."/>
        </authorList>
    </citation>
    <scope>NUCLEOTIDE SEQUENCE [LARGE SCALE GENOMIC DNA]</scope>
    <source>
        <strain evidence="1 2">NL-1719</strain>
    </source>
</reference>
<keyword evidence="2" id="KW-1185">Reference proteome</keyword>
<name>A0ACD3ALM3_9AGAR</name>
<evidence type="ECO:0000313" key="1">
    <source>
        <dbReference type="EMBL" id="TFK66451.1"/>
    </source>
</evidence>
<sequence length="474" mass="54544">MKASYAFRETTGTILGPMPPLEFLNTFLPAPTQGRGRKDPQYNPHTFKEFSTTRKDESRYQQWVDALEPFCGRTVVQVDTHRLPVFREDKKELGPQVCVYRSHRGFEPPNFLDMRNVEMSVHFSEQCDPFNDVRAWRLDPFERTGDKAQALLGEIALAASTQLSLQYRTHVFSMLVLPDSVRFLRWDRAGVIDATANVPTYRQVMEELEGPLTSCKSVKDVVTALRDASQAQAEAYDKANILHSDSSLSNVMIKYEGDQVRGYLIDWDLSQDLDDDPEPTGPVGQWRFMAARIQSLDFWRLRYRQDHVDDMESLFHDLIYVLVYYMNFDDSLMNQYFNESEMQGGTLCGGKTKISLMTREGKSMCSRIGCDPLRNLVKTLARVLSSRYVVDGPDITKELADEAQINSNLLFRNPYWMSKVLTHALKQPGWGEDELLRGNDPDDMDAEAGLDWEEIAREMKERNKGRGRKKRKLQ</sequence>
<accession>A0ACD3ALM3</accession>
<organism evidence="1 2">
    <name type="scientific">Pluteus cervinus</name>
    <dbReference type="NCBI Taxonomy" id="181527"/>
    <lineage>
        <taxon>Eukaryota</taxon>
        <taxon>Fungi</taxon>
        <taxon>Dikarya</taxon>
        <taxon>Basidiomycota</taxon>
        <taxon>Agaricomycotina</taxon>
        <taxon>Agaricomycetes</taxon>
        <taxon>Agaricomycetidae</taxon>
        <taxon>Agaricales</taxon>
        <taxon>Pluteineae</taxon>
        <taxon>Pluteaceae</taxon>
        <taxon>Pluteus</taxon>
    </lineage>
</organism>
<dbReference type="EMBL" id="ML208405">
    <property type="protein sequence ID" value="TFK66451.1"/>
    <property type="molecule type" value="Genomic_DNA"/>
</dbReference>
<protein>
    <submittedName>
        <fullName evidence="1">Uncharacterized protein</fullName>
    </submittedName>
</protein>
<proteinExistence type="predicted"/>
<evidence type="ECO:0000313" key="2">
    <source>
        <dbReference type="Proteomes" id="UP000308600"/>
    </source>
</evidence>